<protein>
    <submittedName>
        <fullName evidence="3">MBL fold metallo-hydrolase</fullName>
    </submittedName>
</protein>
<accession>A0A7X1FP01</accession>
<dbReference type="CDD" id="cd16282">
    <property type="entry name" value="metallo-hydrolase-like_MBL-fold"/>
    <property type="match status" value="1"/>
</dbReference>
<gene>
    <name evidence="3" type="ORF">H7F51_01765</name>
</gene>
<comment type="caution">
    <text evidence="3">The sequence shown here is derived from an EMBL/GenBank/DDBJ whole genome shotgun (WGS) entry which is preliminary data.</text>
</comment>
<dbReference type="InterPro" id="IPR036866">
    <property type="entry name" value="RibonucZ/Hydroxyglut_hydro"/>
</dbReference>
<evidence type="ECO:0000313" key="4">
    <source>
        <dbReference type="Proteomes" id="UP000566813"/>
    </source>
</evidence>
<feature type="domain" description="Metallo-beta-lactamase" evidence="2">
    <location>
        <begin position="52"/>
        <end position="284"/>
    </location>
</feature>
<name>A0A7X1FP01_9SPHN</name>
<evidence type="ECO:0000256" key="1">
    <source>
        <dbReference type="SAM" id="SignalP"/>
    </source>
</evidence>
<dbReference type="SMART" id="SM00849">
    <property type="entry name" value="Lactamase_B"/>
    <property type="match status" value="1"/>
</dbReference>
<dbReference type="PANTHER" id="PTHR42951">
    <property type="entry name" value="METALLO-BETA-LACTAMASE DOMAIN-CONTAINING"/>
    <property type="match status" value="1"/>
</dbReference>
<dbReference type="SUPFAM" id="SSF56281">
    <property type="entry name" value="Metallo-hydrolase/oxidoreductase"/>
    <property type="match status" value="1"/>
</dbReference>
<dbReference type="AlphaFoldDB" id="A0A7X1FP01"/>
<dbReference type="RefSeq" id="WP_185662475.1">
    <property type="nucleotide sequence ID" value="NZ_JACLAW010000001.1"/>
</dbReference>
<sequence length="354" mass="37914">MIGRALRRLLLAALFFPGAAQASPASGYKHFNWTEVAPGVWFGTTLPNDFQTGNVAIITLPRGGSIVVDTQNAPFLGEEILAKAREVGRGPVKYVVNTHAHQDHVGGNAAFLRDNPKVGIIAHRATCADIPVKTIPRMEERLPTLAKGLEGMQARRAAMPAGDAGATALDQRIAGTALYLADARNMKWAAPNQCLNLRAGQERVITAGNRRIEIRYFGGAHSTGDLVVYLPKEKIAVAGDLWGDRTGYDFLDAGLDGRDGPILAAPETLERVRRLNFDIVLVGHSPILRGKASLDNAIAQGKAIIRKITQARSAGVSADEFLRLHPSPGGAPPFVADVWRNVVTTAYAELGDGK</sequence>
<keyword evidence="1" id="KW-0732">Signal</keyword>
<feature type="signal peptide" evidence="1">
    <location>
        <begin position="1"/>
        <end position="22"/>
    </location>
</feature>
<dbReference type="GO" id="GO:0016787">
    <property type="term" value="F:hydrolase activity"/>
    <property type="evidence" value="ECO:0007669"/>
    <property type="project" value="UniProtKB-KW"/>
</dbReference>
<organism evidence="3 4">
    <name type="scientific">Novosphingobium flavum</name>
    <dbReference type="NCBI Taxonomy" id="1778672"/>
    <lineage>
        <taxon>Bacteria</taxon>
        <taxon>Pseudomonadati</taxon>
        <taxon>Pseudomonadota</taxon>
        <taxon>Alphaproteobacteria</taxon>
        <taxon>Sphingomonadales</taxon>
        <taxon>Sphingomonadaceae</taxon>
        <taxon>Novosphingobium</taxon>
    </lineage>
</organism>
<evidence type="ECO:0000259" key="2">
    <source>
        <dbReference type="SMART" id="SM00849"/>
    </source>
</evidence>
<dbReference type="Proteomes" id="UP000566813">
    <property type="component" value="Unassembled WGS sequence"/>
</dbReference>
<dbReference type="EMBL" id="JACLAW010000001">
    <property type="protein sequence ID" value="MBC2664239.1"/>
    <property type="molecule type" value="Genomic_DNA"/>
</dbReference>
<evidence type="ECO:0000313" key="3">
    <source>
        <dbReference type="EMBL" id="MBC2664239.1"/>
    </source>
</evidence>
<keyword evidence="3" id="KW-0378">Hydrolase</keyword>
<dbReference type="InterPro" id="IPR001279">
    <property type="entry name" value="Metallo-B-lactamas"/>
</dbReference>
<feature type="chain" id="PRO_5030574790" evidence="1">
    <location>
        <begin position="23"/>
        <end position="354"/>
    </location>
</feature>
<reference evidence="3 4" key="1">
    <citation type="submission" date="2020-08" db="EMBL/GenBank/DDBJ databases">
        <title>The genome sequence of type strain Novosphingobium flavum NBRC 111647.</title>
        <authorList>
            <person name="Liu Y."/>
        </authorList>
    </citation>
    <scope>NUCLEOTIDE SEQUENCE [LARGE SCALE GENOMIC DNA]</scope>
    <source>
        <strain evidence="3 4">NBRC 111647</strain>
    </source>
</reference>
<proteinExistence type="predicted"/>
<dbReference type="Pfam" id="PF00753">
    <property type="entry name" value="Lactamase_B"/>
    <property type="match status" value="1"/>
</dbReference>
<dbReference type="InterPro" id="IPR050855">
    <property type="entry name" value="NDM-1-like"/>
</dbReference>
<dbReference type="Gene3D" id="3.60.15.10">
    <property type="entry name" value="Ribonuclease Z/Hydroxyacylglutathione hydrolase-like"/>
    <property type="match status" value="1"/>
</dbReference>
<keyword evidence="4" id="KW-1185">Reference proteome</keyword>